<feature type="active site" description="For protease activity" evidence="8">
    <location>
        <position position="625"/>
    </location>
</feature>
<dbReference type="PROSITE" id="PS51738">
    <property type="entry name" value="PEPTIDASE_C21"/>
    <property type="match status" value="1"/>
</dbReference>
<dbReference type="Gene3D" id="3.90.70.100">
    <property type="match status" value="1"/>
</dbReference>
<dbReference type="Pfam" id="PF01660">
    <property type="entry name" value="Vmethyltransf"/>
    <property type="match status" value="1"/>
</dbReference>
<dbReference type="InterPro" id="IPR008043">
    <property type="entry name" value="Peptidase_C21"/>
</dbReference>
<keyword evidence="3 8" id="KW-0645">Protease</keyword>
<evidence type="ECO:0000256" key="3">
    <source>
        <dbReference type="ARBA" id="ARBA00022670"/>
    </source>
</evidence>
<keyword evidence="5 8" id="KW-0788">Thiol protease</keyword>
<dbReference type="PROSITE" id="PS51743">
    <property type="entry name" value="ALPHAVIRUS_MT"/>
    <property type="match status" value="1"/>
</dbReference>
<keyword evidence="2 11" id="KW-0489">Methyltransferase</keyword>
<feature type="region of interest" description="Disordered" evidence="9">
    <location>
        <begin position="514"/>
        <end position="556"/>
    </location>
</feature>
<dbReference type="GO" id="GO:0003723">
    <property type="term" value="F:RNA binding"/>
    <property type="evidence" value="ECO:0007669"/>
    <property type="project" value="InterPro"/>
</dbReference>
<dbReference type="GO" id="GO:0016556">
    <property type="term" value="P:mRNA modification"/>
    <property type="evidence" value="ECO:0007669"/>
    <property type="project" value="InterPro"/>
</dbReference>
<keyword evidence="6" id="KW-0547">Nucleotide-binding</keyword>
<dbReference type="GO" id="GO:0005524">
    <property type="term" value="F:ATP binding"/>
    <property type="evidence" value="ECO:0007669"/>
    <property type="project" value="UniProtKB-KW"/>
</dbReference>
<evidence type="ECO:0000256" key="4">
    <source>
        <dbReference type="ARBA" id="ARBA00022801"/>
    </source>
</evidence>
<feature type="domain" description="Alphavirus-like MT" evidence="10">
    <location>
        <begin position="56"/>
        <end position="217"/>
    </location>
</feature>
<protein>
    <submittedName>
        <fullName evidence="11">Viral methyltransferase</fullName>
    </submittedName>
</protein>
<proteinExistence type="predicted"/>
<keyword evidence="11" id="KW-0808">Transferase</keyword>
<dbReference type="GO" id="GO:0006508">
    <property type="term" value="P:proteolysis"/>
    <property type="evidence" value="ECO:0007669"/>
    <property type="project" value="UniProtKB-KW"/>
</dbReference>
<sequence>MEKIIEFLNNTNFRDTILEPYHDSALLSARRQVSLYKWTLSPSAVQLVKRFGITANPLATVDHPHPIHKTVETHLLYETWRSLAREPSTVLYMKPEKFSKLQNHNSNFSKLINQHHVAKDFSRYPTNDPGPVTTRLAFMHDALMYFSQADIASLFRESPSLHTLYASVVHPAESELGLNSFQPDLYTTQVQGNTLHYFLEGKVDGSYTQPLDCNKWLYCNRIRAPDLELHVSLLSTHASFHHLQISRVSLPAENVRFYSAPDAYVLPQPKFSSQPLKARLVPRSVYDALFTYVRAVRTLRVTDPAGVIRTQRSKEEHAWVDALAWDSLTDFALQTSALRSNRVFGISLFPDSLYNWFVKHSRLLKSSCLSLLTTASFCASHYFRNHKLALVLFGRAFTSHTAFKPKLNFQCDFVRPRSLPFKIPMFLQSNRWLQPYLPGIWPRRLFHCLTLACAVRLAWLWFFERSPQEISDSYLRYVGLEQFRLSKTCRSVYVPSTPVFFQRTSVQHSTLPEVTQTPLDLPENSASTSTSAPVAESAPPPENATDSDHFPNHLSSISENLAVPPPVYQDEEVQFPERPPDLPSSDSPKPLRTLYPQYFWGPDAGWHCTTRPTHTVTPDLPAKRCLLIALSKSVHYDEMTLWLTLTKHFPLADLQSFETINHGLADYHLDLLTASLSFRALVRGPNGDQTFGNPTATTTAFLSFTPSPDGLSGHWEAVDEQVFRNRPE</sequence>
<dbReference type="GO" id="GO:0016032">
    <property type="term" value="P:viral process"/>
    <property type="evidence" value="ECO:0007669"/>
    <property type="project" value="InterPro"/>
</dbReference>
<evidence type="ECO:0000256" key="6">
    <source>
        <dbReference type="ARBA" id="ARBA00022840"/>
    </source>
</evidence>
<keyword evidence="6" id="KW-0067">ATP-binding</keyword>
<evidence type="ECO:0000256" key="5">
    <source>
        <dbReference type="ARBA" id="ARBA00022807"/>
    </source>
</evidence>
<name>A0A6B9KTX3_9VIRU</name>
<dbReference type="GO" id="GO:0008174">
    <property type="term" value="F:mRNA methyltransferase activity"/>
    <property type="evidence" value="ECO:0007669"/>
    <property type="project" value="UniProtKB-UniRule"/>
</dbReference>
<evidence type="ECO:0000256" key="2">
    <source>
        <dbReference type="ARBA" id="ARBA00022603"/>
    </source>
</evidence>
<evidence type="ECO:0000256" key="7">
    <source>
        <dbReference type="ARBA" id="ARBA00023268"/>
    </source>
</evidence>
<evidence type="ECO:0000259" key="10">
    <source>
        <dbReference type="PROSITE" id="PS51743"/>
    </source>
</evidence>
<dbReference type="GO" id="GO:0006396">
    <property type="term" value="P:RNA processing"/>
    <property type="evidence" value="ECO:0007669"/>
    <property type="project" value="InterPro"/>
</dbReference>
<feature type="active site" description="For protease activity" evidence="8">
    <location>
        <position position="714"/>
    </location>
</feature>
<feature type="compositionally biased region" description="Low complexity" evidence="9">
    <location>
        <begin position="524"/>
        <end position="537"/>
    </location>
</feature>
<organism evidence="11">
    <name type="scientific">Gengado virus</name>
    <dbReference type="NCBI Taxonomy" id="2689362"/>
    <lineage>
        <taxon>Viruses</taxon>
        <taxon>Riboviria</taxon>
        <taxon>Orthornavirae</taxon>
        <taxon>Kitrinoviricota</taxon>
        <taxon>Alsuviricetes</taxon>
        <taxon>Tymovirales</taxon>
        <taxon>Tymoviridae</taxon>
    </lineage>
</organism>
<dbReference type="Pfam" id="PF05381">
    <property type="entry name" value="Peptidase_C21"/>
    <property type="match status" value="1"/>
</dbReference>
<evidence type="ECO:0000256" key="9">
    <source>
        <dbReference type="SAM" id="MobiDB-lite"/>
    </source>
</evidence>
<evidence type="ECO:0000313" key="11">
    <source>
        <dbReference type="EMBL" id="QHA33697.1"/>
    </source>
</evidence>
<dbReference type="GO" id="GO:0032259">
    <property type="term" value="P:methylation"/>
    <property type="evidence" value="ECO:0007669"/>
    <property type="project" value="UniProtKB-KW"/>
</dbReference>
<evidence type="ECO:0000256" key="8">
    <source>
        <dbReference type="PROSITE-ProRule" id="PRU01074"/>
    </source>
</evidence>
<reference evidence="11" key="1">
    <citation type="submission" date="2019-10" db="EMBL/GenBank/DDBJ databases">
        <authorList>
            <person name="Nitsche A."/>
            <person name="Hankeln T."/>
            <person name="Acosta O."/>
            <person name="Velez I.D."/>
            <person name="Schiemann D.J."/>
        </authorList>
    </citation>
    <scope>NUCLEOTIDE SEQUENCE</scope>
    <source>
        <strain evidence="11">Anda 1734-1</strain>
    </source>
</reference>
<dbReference type="GO" id="GO:0004197">
    <property type="term" value="F:cysteine-type endopeptidase activity"/>
    <property type="evidence" value="ECO:0007669"/>
    <property type="project" value="UniProtKB-UniRule"/>
</dbReference>
<accession>A0A6B9KTX3</accession>
<keyword evidence="1" id="KW-0945">Host-virus interaction</keyword>
<dbReference type="InterPro" id="IPR043181">
    <property type="entry name" value="TYMV_endopept_dom"/>
</dbReference>
<dbReference type="EMBL" id="MN661045">
    <property type="protein sequence ID" value="QHA33697.1"/>
    <property type="molecule type" value="Genomic_RNA"/>
</dbReference>
<evidence type="ECO:0000256" key="1">
    <source>
        <dbReference type="ARBA" id="ARBA00022581"/>
    </source>
</evidence>
<keyword evidence="7" id="KW-0511">Multifunctional enzyme</keyword>
<dbReference type="InterPro" id="IPR002588">
    <property type="entry name" value="Alphavirus-like_MT_dom"/>
</dbReference>
<keyword evidence="4 8" id="KW-0378">Hydrolase</keyword>